<accession>A0ABN5Z6X9</accession>
<evidence type="ECO:0000313" key="3">
    <source>
        <dbReference type="Proteomes" id="UP000466683"/>
    </source>
</evidence>
<name>A0ABN5Z6X9_9MYCO</name>
<organism evidence="2 3">
    <name type="scientific">Mycolicibacterium boenickei</name>
    <dbReference type="NCBI Taxonomy" id="146017"/>
    <lineage>
        <taxon>Bacteria</taxon>
        <taxon>Bacillati</taxon>
        <taxon>Actinomycetota</taxon>
        <taxon>Actinomycetes</taxon>
        <taxon>Mycobacteriales</taxon>
        <taxon>Mycobacteriaceae</taxon>
        <taxon>Mycolicibacterium</taxon>
    </lineage>
</organism>
<feature type="region of interest" description="Disordered" evidence="1">
    <location>
        <begin position="48"/>
        <end position="67"/>
    </location>
</feature>
<protein>
    <submittedName>
        <fullName evidence="2">Uncharacterized protein</fullName>
    </submittedName>
</protein>
<evidence type="ECO:0000256" key="1">
    <source>
        <dbReference type="SAM" id="MobiDB-lite"/>
    </source>
</evidence>
<dbReference type="Proteomes" id="UP000466683">
    <property type="component" value="Chromosome"/>
</dbReference>
<gene>
    <name evidence="2" type="ORF">MBOE_15600</name>
</gene>
<reference evidence="2 3" key="1">
    <citation type="journal article" date="2019" name="Emerg. Microbes Infect.">
        <title>Comprehensive subspecies identification of 175 nontuberculous mycobacteria species based on 7547 genomic profiles.</title>
        <authorList>
            <person name="Matsumoto Y."/>
            <person name="Kinjo T."/>
            <person name="Motooka D."/>
            <person name="Nabeya D."/>
            <person name="Jung N."/>
            <person name="Uechi K."/>
            <person name="Horii T."/>
            <person name="Iida T."/>
            <person name="Fujita J."/>
            <person name="Nakamura S."/>
        </authorList>
    </citation>
    <scope>NUCLEOTIDE SEQUENCE [LARGE SCALE GENOMIC DNA]</scope>
    <source>
        <strain evidence="2 3">JCM 15653</strain>
    </source>
</reference>
<evidence type="ECO:0000313" key="2">
    <source>
        <dbReference type="EMBL" id="BBX89911.1"/>
    </source>
</evidence>
<dbReference type="EMBL" id="AP022579">
    <property type="protein sequence ID" value="BBX89911.1"/>
    <property type="molecule type" value="Genomic_DNA"/>
</dbReference>
<proteinExistence type="predicted"/>
<keyword evidence="3" id="KW-1185">Reference proteome</keyword>
<sequence>MRFQIWVNNAPANRPPLTLVAIDSGMYSTFESRLTVLLASSTARMDGFRADSADTPNRPVLTTSAGI</sequence>